<accession>A0ABT3PXY6</accession>
<sequence>MKNIKEILLQRDNLSEKEADDLIREARDQMDRYLQRGDIDSAYHICEEYFGLEPDYITQLM</sequence>
<dbReference type="RefSeq" id="WP_265788815.1">
    <property type="nucleotide sequence ID" value="NZ_BAABRS010000001.1"/>
</dbReference>
<dbReference type="EMBL" id="JAJNDC010000001">
    <property type="protein sequence ID" value="MCW9712686.1"/>
    <property type="molecule type" value="Genomic_DNA"/>
</dbReference>
<reference evidence="1 2" key="1">
    <citation type="submission" date="2021-11" db="EMBL/GenBank/DDBJ databases">
        <title>Aliifidinibius sp. nov., a new bacterium isolated from saline soil.</title>
        <authorList>
            <person name="Galisteo C."/>
            <person name="De La Haba R."/>
            <person name="Sanchez-Porro C."/>
            <person name="Ventosa A."/>
        </authorList>
    </citation>
    <scope>NUCLEOTIDE SEQUENCE [LARGE SCALE GENOMIC DNA]</scope>
    <source>
        <strain evidence="1 2">KACC 190600</strain>
    </source>
</reference>
<organism evidence="1 2">
    <name type="scientific">Fodinibius salicampi</name>
    <dbReference type="NCBI Taxonomy" id="1920655"/>
    <lineage>
        <taxon>Bacteria</taxon>
        <taxon>Pseudomonadati</taxon>
        <taxon>Balneolota</taxon>
        <taxon>Balneolia</taxon>
        <taxon>Balneolales</taxon>
        <taxon>Balneolaceae</taxon>
        <taxon>Fodinibius</taxon>
    </lineage>
</organism>
<protein>
    <submittedName>
        <fullName evidence="1">Uncharacterized protein</fullName>
    </submittedName>
</protein>
<evidence type="ECO:0000313" key="1">
    <source>
        <dbReference type="EMBL" id="MCW9712686.1"/>
    </source>
</evidence>
<gene>
    <name evidence="1" type="ORF">LQ318_07195</name>
</gene>
<proteinExistence type="predicted"/>
<evidence type="ECO:0000313" key="2">
    <source>
        <dbReference type="Proteomes" id="UP001207337"/>
    </source>
</evidence>
<dbReference type="Proteomes" id="UP001207337">
    <property type="component" value="Unassembled WGS sequence"/>
</dbReference>
<keyword evidence="2" id="KW-1185">Reference proteome</keyword>
<comment type="caution">
    <text evidence="1">The sequence shown here is derived from an EMBL/GenBank/DDBJ whole genome shotgun (WGS) entry which is preliminary data.</text>
</comment>
<name>A0ABT3PXY6_9BACT</name>